<reference evidence="11" key="1">
    <citation type="submission" date="2023-06" db="EMBL/GenBank/DDBJ databases">
        <title>Genome-scale phylogeny and comparative genomics of the fungal order Sordariales.</title>
        <authorList>
            <consortium name="Lawrence Berkeley National Laboratory"/>
            <person name="Hensen N."/>
            <person name="Bonometti L."/>
            <person name="Westerberg I."/>
            <person name="Brannstrom I.O."/>
            <person name="Guillou S."/>
            <person name="Cros-Aarteil S."/>
            <person name="Calhoun S."/>
            <person name="Haridas S."/>
            <person name="Kuo A."/>
            <person name="Mondo S."/>
            <person name="Pangilinan J."/>
            <person name="Riley R."/>
            <person name="Labutti K."/>
            <person name="Andreopoulos B."/>
            <person name="Lipzen A."/>
            <person name="Chen C."/>
            <person name="Yanf M."/>
            <person name="Daum C."/>
            <person name="Ng V."/>
            <person name="Clum A."/>
            <person name="Steindorff A."/>
            <person name="Ohm R."/>
            <person name="Martin F."/>
            <person name="Silar P."/>
            <person name="Natvig D."/>
            <person name="Lalanne C."/>
            <person name="Gautier V."/>
            <person name="Ament-Velasquez S.L."/>
            <person name="Kruys A."/>
            <person name="Hutchinson M.I."/>
            <person name="Powell A.J."/>
            <person name="Barry K."/>
            <person name="Miller A.N."/>
            <person name="Grigoriev I.V."/>
            <person name="Debuchy R."/>
            <person name="Gladieux P."/>
            <person name="Thoren M.H."/>
            <person name="Johannesson H."/>
        </authorList>
    </citation>
    <scope>NUCLEOTIDE SEQUENCE</scope>
    <source>
        <strain evidence="11">PSN4</strain>
    </source>
</reference>
<evidence type="ECO:0000256" key="2">
    <source>
        <dbReference type="ARBA" id="ARBA00004613"/>
    </source>
</evidence>
<evidence type="ECO:0000256" key="5">
    <source>
        <dbReference type="ARBA" id="ARBA00022622"/>
    </source>
</evidence>
<keyword evidence="5" id="KW-0325">Glycoprotein</keyword>
<protein>
    <recommendedName>
        <fullName evidence="10">CFEM domain-containing protein</fullName>
    </recommendedName>
</protein>
<sequence length="136" mass="15453">MVRLAPLVLLASLLAVATGAKSPKIPFPEPKEPPTTDTPRAEVDAIKLTRCVDRCFYYNHWQAGCGRSDDWACMCRSDRNLAPEVRRCIEMNCRHDSDKAILRAIETFYCSHPAIAMDKQKPLTLDFEDDPDWKLT</sequence>
<dbReference type="Proteomes" id="UP001239445">
    <property type="component" value="Unassembled WGS sequence"/>
</dbReference>
<keyword evidence="4" id="KW-0964">Secreted</keyword>
<evidence type="ECO:0000313" key="11">
    <source>
        <dbReference type="EMBL" id="KAK1753405.1"/>
    </source>
</evidence>
<gene>
    <name evidence="11" type="ORF">QBC47DRAFT_362309</name>
</gene>
<name>A0AAJ0F9R4_9PEZI</name>
<comment type="subcellular location">
    <subcellularLocation>
        <location evidence="1">Membrane</location>
        <topology evidence="1">Lipid-anchor</topology>
        <topology evidence="1">GPI-anchor</topology>
    </subcellularLocation>
    <subcellularLocation>
        <location evidence="2">Secreted</location>
    </subcellularLocation>
</comment>
<dbReference type="EMBL" id="MU839837">
    <property type="protein sequence ID" value="KAK1753405.1"/>
    <property type="molecule type" value="Genomic_DNA"/>
</dbReference>
<evidence type="ECO:0000256" key="8">
    <source>
        <dbReference type="ARBA" id="ARBA00023288"/>
    </source>
</evidence>
<keyword evidence="12" id="KW-1185">Reference proteome</keyword>
<feature type="signal peptide" evidence="9">
    <location>
        <begin position="1"/>
        <end position="19"/>
    </location>
</feature>
<comment type="similarity">
    <text evidence="3">Belongs to the RBT5 family.</text>
</comment>
<comment type="caution">
    <text evidence="11">The sequence shown here is derived from an EMBL/GenBank/DDBJ whole genome shotgun (WGS) entry which is preliminary data.</text>
</comment>
<evidence type="ECO:0000259" key="10">
    <source>
        <dbReference type="Pfam" id="PF05730"/>
    </source>
</evidence>
<feature type="domain" description="CFEM" evidence="10">
    <location>
        <begin position="48"/>
        <end position="107"/>
    </location>
</feature>
<dbReference type="Pfam" id="PF05730">
    <property type="entry name" value="CFEM"/>
    <property type="match status" value="1"/>
</dbReference>
<feature type="chain" id="PRO_5042584523" description="CFEM domain-containing protein" evidence="9">
    <location>
        <begin position="20"/>
        <end position="136"/>
    </location>
</feature>
<evidence type="ECO:0000256" key="7">
    <source>
        <dbReference type="ARBA" id="ARBA00023157"/>
    </source>
</evidence>
<keyword evidence="7" id="KW-1015">Disulfide bond</keyword>
<proteinExistence type="inferred from homology"/>
<evidence type="ECO:0000256" key="3">
    <source>
        <dbReference type="ARBA" id="ARBA00010031"/>
    </source>
</evidence>
<evidence type="ECO:0000256" key="4">
    <source>
        <dbReference type="ARBA" id="ARBA00022525"/>
    </source>
</evidence>
<dbReference type="InterPro" id="IPR008427">
    <property type="entry name" value="Extracellular_membr_CFEM_dom"/>
</dbReference>
<accession>A0AAJ0F9R4</accession>
<evidence type="ECO:0000256" key="1">
    <source>
        <dbReference type="ARBA" id="ARBA00004589"/>
    </source>
</evidence>
<evidence type="ECO:0000313" key="12">
    <source>
        <dbReference type="Proteomes" id="UP001239445"/>
    </source>
</evidence>
<keyword evidence="6 9" id="KW-0732">Signal</keyword>
<keyword evidence="8" id="KW-0449">Lipoprotein</keyword>
<evidence type="ECO:0000256" key="9">
    <source>
        <dbReference type="SAM" id="SignalP"/>
    </source>
</evidence>
<dbReference type="GO" id="GO:0098552">
    <property type="term" value="C:side of membrane"/>
    <property type="evidence" value="ECO:0007669"/>
    <property type="project" value="UniProtKB-KW"/>
</dbReference>
<keyword evidence="5" id="KW-0336">GPI-anchor</keyword>
<dbReference type="GO" id="GO:0005576">
    <property type="term" value="C:extracellular region"/>
    <property type="evidence" value="ECO:0007669"/>
    <property type="project" value="UniProtKB-SubCell"/>
</dbReference>
<evidence type="ECO:0000256" key="6">
    <source>
        <dbReference type="ARBA" id="ARBA00022729"/>
    </source>
</evidence>
<dbReference type="AlphaFoldDB" id="A0AAJ0F9R4"/>
<keyword evidence="5" id="KW-0472">Membrane</keyword>
<organism evidence="11 12">
    <name type="scientific">Echria macrotheca</name>
    <dbReference type="NCBI Taxonomy" id="438768"/>
    <lineage>
        <taxon>Eukaryota</taxon>
        <taxon>Fungi</taxon>
        <taxon>Dikarya</taxon>
        <taxon>Ascomycota</taxon>
        <taxon>Pezizomycotina</taxon>
        <taxon>Sordariomycetes</taxon>
        <taxon>Sordariomycetidae</taxon>
        <taxon>Sordariales</taxon>
        <taxon>Schizotheciaceae</taxon>
        <taxon>Echria</taxon>
    </lineage>
</organism>